<evidence type="ECO:0000256" key="3">
    <source>
        <dbReference type="ARBA" id="ARBA00017958"/>
    </source>
</evidence>
<evidence type="ECO:0000256" key="4">
    <source>
        <dbReference type="ARBA" id="ARBA00029672"/>
    </source>
</evidence>
<gene>
    <name evidence="6" type="ORF">BN1723_002214</name>
</gene>
<sequence length="672" mass="72405">MASPIASAALKARVRRPSMLKKLTQPDKLLQHFPNGAYIGWSGFTGVGYPKKMPTYLADHVEQNNLQGKLKYSLFVGASSGAETEDRWAGLDMIDRRSPHQVGKSIAKGINEAPMASPIASAALKARVRRPSMLKKLTQPDKLLQHFPNGAYIGWSGFTGVGYPKKMPTYLADHVEQNNLQGKLKYSLFVGASSGAETEDRWAGLDMIDRRSPHQVGKSIAKGINEGRISFFDKHLSMFPVDLMYGFYTKDRPNDKLDVVVVEATDIMEDGSIVPGASVGATPELIQMANKIIIEVNTSLPSFEGLHDITMTELPPKRKPYLIMGVEDRIGSTSIPIDPEKVVGIIESDYQDQTSPNTPADAGSKAIADNLIEFFEHEVSRGRLPASLLPLQSGIGNIANAVIGGLSESNFKNLKVWTEIIIEVNTSLPSFEGLHDITMTELPPKRKPYLIMGVEDRIGSTSIPIDPEKVVGIIESDYQDQTSPNTPADAGSKAIADNLIEFFEHEVSRGRLPASLLPLQSGIGNIANAVIGGLSESNFKNLKVVGELGLRLLLRAPKDGRHEREHLDVLAVAPVSGLGEGADLGDVLGAHGGRVRRHEDGLGVLRSKLLAGTGGARLQQQRRPLRRGLGDMRAGDVEKAAVVVDGAHERGVGVDAASAIENHSVGAPGGVE</sequence>
<dbReference type="InterPro" id="IPR003702">
    <property type="entry name" value="ActCoA_hydro_N"/>
</dbReference>
<dbReference type="FunFam" id="3.40.1080.10:FF:000003">
    <property type="entry name" value="Acetyl-coA hydrolase Ach1"/>
    <property type="match status" value="1"/>
</dbReference>
<dbReference type="GO" id="GO:0003986">
    <property type="term" value="F:acetyl-CoA hydrolase activity"/>
    <property type="evidence" value="ECO:0007669"/>
    <property type="project" value="UniProtKB-EC"/>
</dbReference>
<dbReference type="InterPro" id="IPR046433">
    <property type="entry name" value="ActCoA_hydro"/>
</dbReference>
<dbReference type="PANTHER" id="PTHR43609">
    <property type="entry name" value="ACETYL-COA HYDROLASE"/>
    <property type="match status" value="1"/>
</dbReference>
<dbReference type="InterPro" id="IPR037171">
    <property type="entry name" value="NagB/RpiA_transferase-like"/>
</dbReference>
<dbReference type="GO" id="GO:0006083">
    <property type="term" value="P:acetate metabolic process"/>
    <property type="evidence" value="ECO:0007669"/>
    <property type="project" value="InterPro"/>
</dbReference>
<dbReference type="GO" id="GO:0008775">
    <property type="term" value="F:acetate CoA-transferase activity"/>
    <property type="evidence" value="ECO:0007669"/>
    <property type="project" value="InterPro"/>
</dbReference>
<dbReference type="Pfam" id="PF02550">
    <property type="entry name" value="AcetylCoA_hydro"/>
    <property type="match status" value="2"/>
</dbReference>
<dbReference type="Proteomes" id="UP000045706">
    <property type="component" value="Unassembled WGS sequence"/>
</dbReference>
<organism evidence="6 7">
    <name type="scientific">Verticillium longisporum</name>
    <name type="common">Verticillium dahliae var. longisporum</name>
    <dbReference type="NCBI Taxonomy" id="100787"/>
    <lineage>
        <taxon>Eukaryota</taxon>
        <taxon>Fungi</taxon>
        <taxon>Dikarya</taxon>
        <taxon>Ascomycota</taxon>
        <taxon>Pezizomycotina</taxon>
        <taxon>Sordariomycetes</taxon>
        <taxon>Hypocreomycetidae</taxon>
        <taxon>Glomerellales</taxon>
        <taxon>Plectosphaerellaceae</taxon>
        <taxon>Verticillium</taxon>
    </lineage>
</organism>
<protein>
    <recommendedName>
        <fullName evidence="3">Acetyl-CoA hydrolase</fullName>
        <ecNumber evidence="2">3.1.2.1</ecNumber>
    </recommendedName>
    <alternativeName>
        <fullName evidence="4">Acetyl-CoA deacylase</fullName>
    </alternativeName>
</protein>
<name>A0A0G4L2Q6_VERLO</name>
<dbReference type="EC" id="3.1.2.1" evidence="2"/>
<reference evidence="7" key="1">
    <citation type="submission" date="2015-05" db="EMBL/GenBank/DDBJ databases">
        <authorList>
            <person name="Fogelqvist Johan"/>
        </authorList>
    </citation>
    <scope>NUCLEOTIDE SEQUENCE [LARGE SCALE GENOMIC DNA]</scope>
</reference>
<evidence type="ECO:0000313" key="7">
    <source>
        <dbReference type="Proteomes" id="UP000045706"/>
    </source>
</evidence>
<feature type="domain" description="Acetyl-CoA hydrolase/transferase N-terminal" evidence="5">
    <location>
        <begin position="133"/>
        <end position="347"/>
    </location>
</feature>
<dbReference type="EMBL" id="CVQI01006668">
    <property type="protein sequence ID" value="CRK16035.1"/>
    <property type="molecule type" value="Genomic_DNA"/>
</dbReference>
<dbReference type="GO" id="GO:0005739">
    <property type="term" value="C:mitochondrion"/>
    <property type="evidence" value="ECO:0007669"/>
    <property type="project" value="TreeGrafter"/>
</dbReference>
<dbReference type="PANTHER" id="PTHR43609:SF1">
    <property type="entry name" value="ACETYL-COA HYDROLASE"/>
    <property type="match status" value="1"/>
</dbReference>
<accession>A0A0G4L2Q6</accession>
<dbReference type="SUPFAM" id="SSF100950">
    <property type="entry name" value="NagB/RpiA/CoA transferase-like"/>
    <property type="match status" value="5"/>
</dbReference>
<comment type="catalytic activity">
    <reaction evidence="1">
        <text>acetyl-CoA + H2O = acetate + CoA + H(+)</text>
        <dbReference type="Rhea" id="RHEA:20289"/>
        <dbReference type="ChEBI" id="CHEBI:15377"/>
        <dbReference type="ChEBI" id="CHEBI:15378"/>
        <dbReference type="ChEBI" id="CHEBI:30089"/>
        <dbReference type="ChEBI" id="CHEBI:57287"/>
        <dbReference type="ChEBI" id="CHEBI:57288"/>
        <dbReference type="EC" id="3.1.2.1"/>
    </reaction>
</comment>
<feature type="domain" description="Acetyl-CoA hydrolase/transferase N-terminal" evidence="5">
    <location>
        <begin position="19"/>
        <end position="113"/>
    </location>
</feature>
<evidence type="ECO:0000256" key="1">
    <source>
        <dbReference type="ARBA" id="ARBA00001831"/>
    </source>
</evidence>
<proteinExistence type="predicted"/>
<evidence type="ECO:0000256" key="2">
    <source>
        <dbReference type="ARBA" id="ARBA00011920"/>
    </source>
</evidence>
<dbReference type="AlphaFoldDB" id="A0A0G4L2Q6"/>
<evidence type="ECO:0000313" key="6">
    <source>
        <dbReference type="EMBL" id="CRK16035.1"/>
    </source>
</evidence>
<evidence type="ECO:0000259" key="5">
    <source>
        <dbReference type="Pfam" id="PF02550"/>
    </source>
</evidence>
<dbReference type="Gene3D" id="3.40.1080.10">
    <property type="entry name" value="Glutaconate Coenzyme A-transferase"/>
    <property type="match status" value="2"/>
</dbReference>